<dbReference type="EMBL" id="JBHLTP010000001">
    <property type="protein sequence ID" value="MFC0522070.1"/>
    <property type="molecule type" value="Genomic_DNA"/>
</dbReference>
<accession>A0ABV6LI56</accession>
<comment type="caution">
    <text evidence="1">The sequence shown here is derived from an EMBL/GenBank/DDBJ whole genome shotgun (WGS) entry which is preliminary data.</text>
</comment>
<proteinExistence type="predicted"/>
<name>A0ABV6LI56_9BACI</name>
<dbReference type="Proteomes" id="UP001589836">
    <property type="component" value="Unassembled WGS sequence"/>
</dbReference>
<dbReference type="RefSeq" id="WP_377344557.1">
    <property type="nucleotide sequence ID" value="NZ_JBHLTP010000001.1"/>
</dbReference>
<reference evidence="1 2" key="1">
    <citation type="submission" date="2024-09" db="EMBL/GenBank/DDBJ databases">
        <authorList>
            <person name="Sun Q."/>
            <person name="Mori K."/>
        </authorList>
    </citation>
    <scope>NUCLEOTIDE SEQUENCE [LARGE SCALE GENOMIC DNA]</scope>
    <source>
        <strain evidence="1 2">NCAIM B.02529</strain>
    </source>
</reference>
<evidence type="ECO:0000313" key="1">
    <source>
        <dbReference type="EMBL" id="MFC0522070.1"/>
    </source>
</evidence>
<gene>
    <name evidence="1" type="ORF">ACFFGV_00510</name>
</gene>
<organism evidence="1 2">
    <name type="scientific">Pontibacillus salicampi</name>
    <dbReference type="NCBI Taxonomy" id="1449801"/>
    <lineage>
        <taxon>Bacteria</taxon>
        <taxon>Bacillati</taxon>
        <taxon>Bacillota</taxon>
        <taxon>Bacilli</taxon>
        <taxon>Bacillales</taxon>
        <taxon>Bacillaceae</taxon>
        <taxon>Pontibacillus</taxon>
    </lineage>
</organism>
<keyword evidence="2" id="KW-1185">Reference proteome</keyword>
<sequence>MAVTSHVLESDRTLLQAISAANQRQEYKTRALLQYFRKDLILNAPNCLFELRNGNFIGTGDYIANKNGVFYFCSANGSLTPVDIDFVYEFCYGCASHLEDYPNSILLVK</sequence>
<evidence type="ECO:0000313" key="2">
    <source>
        <dbReference type="Proteomes" id="UP001589836"/>
    </source>
</evidence>
<protein>
    <submittedName>
        <fullName evidence="1">Uncharacterized protein</fullName>
    </submittedName>
</protein>